<accession>A0A899G1S3</accession>
<feature type="region of interest" description="Disordered" evidence="1">
    <location>
        <begin position="1"/>
        <end position="29"/>
    </location>
</feature>
<proteinExistence type="predicted"/>
<evidence type="ECO:0000313" key="2">
    <source>
        <dbReference type="EMBL" id="QSL65308.1"/>
    </source>
</evidence>
<dbReference type="Proteomes" id="UP000663699">
    <property type="component" value="Chromosome 6"/>
</dbReference>
<feature type="compositionally biased region" description="Polar residues" evidence="1">
    <location>
        <begin position="1"/>
        <end position="15"/>
    </location>
</feature>
<evidence type="ECO:0000256" key="1">
    <source>
        <dbReference type="SAM" id="MobiDB-lite"/>
    </source>
</evidence>
<sequence length="397" mass="45364">MSSRSELNTSSSPIWDSSDPQRRPPPLPMREEFTLNHVEGGGKLTRTSSISSHLYKQLGPKTSSQMLRISTDDKTADIVHSISETTNTILGDLRSLIERSKDNASTLLDLKQSIIDAKRGQKIIDEIQAIITSNLPPQDNDKDETCDIFKEKLDQILKILNTNTSFHNTETQLLTDINKKLEAIEAFQGKLFSQKLEINNLISSYETLQQTNITEIESMYSRKVEMSAELARLDAHIGHKKDSLDQMEERVKILENRLEDIQLRLNKQREENKKLNKSSKKKVHQSPKSPTTPQNIRHFSLMDIHNRNPSIVTLAPSTIMNSPNNMDSITDKKEKRKTSWSRKVVNAMGFPFQHNNKENSPVFPKNNEELTTMKKKKYPNNFGTKTAKTFRSFSTRA</sequence>
<feature type="region of interest" description="Disordered" evidence="1">
    <location>
        <begin position="373"/>
        <end position="397"/>
    </location>
</feature>
<evidence type="ECO:0000313" key="3">
    <source>
        <dbReference type="Proteomes" id="UP000663699"/>
    </source>
</evidence>
<keyword evidence="3" id="KW-1185">Reference proteome</keyword>
<gene>
    <name evidence="2" type="ORF">MERGE_002618</name>
</gene>
<dbReference type="OrthoDB" id="5342757at2759"/>
<feature type="compositionally biased region" description="Basic residues" evidence="1">
    <location>
        <begin position="275"/>
        <end position="285"/>
    </location>
</feature>
<reference evidence="2" key="1">
    <citation type="submission" date="2020-06" db="EMBL/GenBank/DDBJ databases">
        <title>Genomes of multiple members of Pneumocystis genus reveal paths to human pathogen Pneumocystis jirovecii.</title>
        <authorList>
            <person name="Cisse O.H."/>
            <person name="Ma L."/>
            <person name="Dekker J."/>
            <person name="Khil P."/>
            <person name="Jo J."/>
            <person name="Brenchley J."/>
            <person name="Blair R."/>
            <person name="Pahar B."/>
            <person name="Chabe M."/>
            <person name="Van Rompay K.A."/>
            <person name="Keesler R."/>
            <person name="Sukura A."/>
            <person name="Hirsch V."/>
            <person name="Kutty G."/>
            <person name="Liu Y."/>
            <person name="Peng L."/>
            <person name="Chen J."/>
            <person name="Song J."/>
            <person name="Weissenbacher-Lang C."/>
            <person name="Xu J."/>
            <person name="Upham N.S."/>
            <person name="Stajich J.E."/>
            <person name="Cuomo C.A."/>
            <person name="Cushion M.T."/>
            <person name="Kovacs J.A."/>
        </authorList>
    </citation>
    <scope>NUCLEOTIDE SEQUENCE</scope>
    <source>
        <strain evidence="2">2A</strain>
    </source>
</reference>
<dbReference type="EMBL" id="CP054537">
    <property type="protein sequence ID" value="QSL65308.1"/>
    <property type="molecule type" value="Genomic_DNA"/>
</dbReference>
<dbReference type="AlphaFoldDB" id="A0A899G1S3"/>
<name>A0A899G1S3_9ASCO</name>
<feature type="compositionally biased region" description="Polar residues" evidence="1">
    <location>
        <begin position="315"/>
        <end position="328"/>
    </location>
</feature>
<feature type="region of interest" description="Disordered" evidence="1">
    <location>
        <begin position="269"/>
        <end position="295"/>
    </location>
</feature>
<organism evidence="2 3">
    <name type="scientific">Pneumocystis wakefieldiae</name>
    <dbReference type="NCBI Taxonomy" id="38082"/>
    <lineage>
        <taxon>Eukaryota</taxon>
        <taxon>Fungi</taxon>
        <taxon>Dikarya</taxon>
        <taxon>Ascomycota</taxon>
        <taxon>Taphrinomycotina</taxon>
        <taxon>Pneumocystomycetes</taxon>
        <taxon>Pneumocystaceae</taxon>
        <taxon>Pneumocystis</taxon>
    </lineage>
</organism>
<feature type="compositionally biased region" description="Polar residues" evidence="1">
    <location>
        <begin position="286"/>
        <end position="295"/>
    </location>
</feature>
<protein>
    <submittedName>
        <fullName evidence="2">Uncharacterized protein</fullName>
    </submittedName>
</protein>
<feature type="region of interest" description="Disordered" evidence="1">
    <location>
        <begin position="315"/>
        <end position="339"/>
    </location>
</feature>
<feature type="compositionally biased region" description="Polar residues" evidence="1">
    <location>
        <begin position="381"/>
        <end position="397"/>
    </location>
</feature>